<protein>
    <recommendedName>
        <fullName evidence="4">Ig-like domain-containing protein</fullName>
    </recommendedName>
</protein>
<evidence type="ECO:0000313" key="3">
    <source>
        <dbReference type="Proteomes" id="UP001596203"/>
    </source>
</evidence>
<feature type="signal peptide" evidence="1">
    <location>
        <begin position="1"/>
        <end position="29"/>
    </location>
</feature>
<dbReference type="Proteomes" id="UP001596203">
    <property type="component" value="Unassembled WGS sequence"/>
</dbReference>
<keyword evidence="1" id="KW-0732">Signal</keyword>
<keyword evidence="3" id="KW-1185">Reference proteome</keyword>
<dbReference type="EMBL" id="JBHSPR010000085">
    <property type="protein sequence ID" value="MFC6023162.1"/>
    <property type="molecule type" value="Genomic_DNA"/>
</dbReference>
<feature type="chain" id="PRO_5045889354" description="Ig-like domain-containing protein" evidence="1">
    <location>
        <begin position="30"/>
        <end position="143"/>
    </location>
</feature>
<sequence>MRSIRNLLTVVLLAAVALTAPAVTTPAGAATLSPGAGKNLGAATQATLAPDGTATPDVGVAGLVGCPANRWVQVSWFVHPFWPESHWYVADQPWIHVNWRWFSGGPLPYLEGSFYGRANITAPPSPYTSIEFWCSVDTNIQVA</sequence>
<dbReference type="RefSeq" id="WP_377433173.1">
    <property type="nucleotide sequence ID" value="NZ_JBHSPR010000085.1"/>
</dbReference>
<accession>A0ABW1KMY3</accession>
<evidence type="ECO:0000313" key="2">
    <source>
        <dbReference type="EMBL" id="MFC6023162.1"/>
    </source>
</evidence>
<comment type="caution">
    <text evidence="2">The sequence shown here is derived from an EMBL/GenBank/DDBJ whole genome shotgun (WGS) entry which is preliminary data.</text>
</comment>
<gene>
    <name evidence="2" type="ORF">ACFP2T_44310</name>
</gene>
<evidence type="ECO:0000256" key="1">
    <source>
        <dbReference type="SAM" id="SignalP"/>
    </source>
</evidence>
<proteinExistence type="predicted"/>
<name>A0ABW1KMY3_9ACTN</name>
<organism evidence="2 3">
    <name type="scientific">Plantactinospora solaniradicis</name>
    <dbReference type="NCBI Taxonomy" id="1723736"/>
    <lineage>
        <taxon>Bacteria</taxon>
        <taxon>Bacillati</taxon>
        <taxon>Actinomycetota</taxon>
        <taxon>Actinomycetes</taxon>
        <taxon>Micromonosporales</taxon>
        <taxon>Micromonosporaceae</taxon>
        <taxon>Plantactinospora</taxon>
    </lineage>
</organism>
<evidence type="ECO:0008006" key="4">
    <source>
        <dbReference type="Google" id="ProtNLM"/>
    </source>
</evidence>
<reference evidence="3" key="1">
    <citation type="journal article" date="2019" name="Int. J. Syst. Evol. Microbiol.">
        <title>The Global Catalogue of Microorganisms (GCM) 10K type strain sequencing project: providing services to taxonomists for standard genome sequencing and annotation.</title>
        <authorList>
            <consortium name="The Broad Institute Genomics Platform"/>
            <consortium name="The Broad Institute Genome Sequencing Center for Infectious Disease"/>
            <person name="Wu L."/>
            <person name="Ma J."/>
        </authorList>
    </citation>
    <scope>NUCLEOTIDE SEQUENCE [LARGE SCALE GENOMIC DNA]</scope>
    <source>
        <strain evidence="3">ZS-35-S2</strain>
    </source>
</reference>